<dbReference type="InterPro" id="IPR042467">
    <property type="entry name" value="Peptidase_C65_otubain_sub2"/>
</dbReference>
<dbReference type="Pfam" id="PF10275">
    <property type="entry name" value="Peptidase_C65"/>
    <property type="match status" value="1"/>
</dbReference>
<evidence type="ECO:0000256" key="2">
    <source>
        <dbReference type="ARBA" id="ARBA00012759"/>
    </source>
</evidence>
<feature type="compositionally biased region" description="Low complexity" evidence="7">
    <location>
        <begin position="69"/>
        <end position="81"/>
    </location>
</feature>
<dbReference type="GO" id="GO:0006508">
    <property type="term" value="P:proteolysis"/>
    <property type="evidence" value="ECO:0007669"/>
    <property type="project" value="UniProtKB-KW"/>
</dbReference>
<evidence type="ECO:0000313" key="9">
    <source>
        <dbReference type="EMBL" id="KAK5109550.1"/>
    </source>
</evidence>
<reference evidence="9" key="1">
    <citation type="submission" date="2023-08" db="EMBL/GenBank/DDBJ databases">
        <title>Black Yeasts Isolated from many extreme environments.</title>
        <authorList>
            <person name="Coleine C."/>
            <person name="Stajich J.E."/>
            <person name="Selbmann L."/>
        </authorList>
    </citation>
    <scope>NUCLEOTIDE SEQUENCE</scope>
    <source>
        <strain evidence="9">CCFEE 5401</strain>
    </source>
</reference>
<protein>
    <recommendedName>
        <fullName evidence="2">ubiquitinyl hydrolase 1</fullName>
        <ecNumber evidence="2">3.4.19.12</ecNumber>
    </recommendedName>
</protein>
<keyword evidence="4" id="KW-0833">Ubl conjugation pathway</keyword>
<evidence type="ECO:0000256" key="6">
    <source>
        <dbReference type="ARBA" id="ARBA00022807"/>
    </source>
</evidence>
<evidence type="ECO:0000256" key="7">
    <source>
        <dbReference type="SAM" id="MobiDB-lite"/>
    </source>
</evidence>
<evidence type="ECO:0000256" key="1">
    <source>
        <dbReference type="ARBA" id="ARBA00000707"/>
    </source>
</evidence>
<dbReference type="PANTHER" id="PTHR12931">
    <property type="entry name" value="UBIQUITIN THIOLESTERASE PROTEIN OTUB"/>
    <property type="match status" value="1"/>
</dbReference>
<dbReference type="Gene3D" id="1.20.1300.20">
    <property type="entry name" value="Peptidase C65 Otubain, subdomain 2"/>
    <property type="match status" value="1"/>
</dbReference>
<organism evidence="9 10">
    <name type="scientific">Meristemomyces frigidus</name>
    <dbReference type="NCBI Taxonomy" id="1508187"/>
    <lineage>
        <taxon>Eukaryota</taxon>
        <taxon>Fungi</taxon>
        <taxon>Dikarya</taxon>
        <taxon>Ascomycota</taxon>
        <taxon>Pezizomycotina</taxon>
        <taxon>Dothideomycetes</taxon>
        <taxon>Dothideomycetidae</taxon>
        <taxon>Mycosphaerellales</taxon>
        <taxon>Teratosphaeriaceae</taxon>
        <taxon>Meristemomyces</taxon>
    </lineage>
</organism>
<keyword evidence="5" id="KW-0378">Hydrolase</keyword>
<evidence type="ECO:0000256" key="4">
    <source>
        <dbReference type="ARBA" id="ARBA00022786"/>
    </source>
</evidence>
<comment type="catalytic activity">
    <reaction evidence="1">
        <text>Thiol-dependent hydrolysis of ester, thioester, amide, peptide and isopeptide bonds formed by the C-terminal Gly of ubiquitin (a 76-residue protein attached to proteins as an intracellular targeting signal).</text>
        <dbReference type="EC" id="3.4.19.12"/>
    </reaction>
</comment>
<sequence>MMNHPVHQQPAVTPSSYYHPHIYAQQVAHGHYHDPAYISVGYRPVQPSYNRQQQQILADQQQHLRLQQQQQQQQQLAQAAASYHHHHPGYPPQQIFAEQRVGVCTRQESRQQQQQAMAYQEQSDQELAELQKLSNEYQPEQTGPLVGQRESSTNITLEYASADPVYQAKTAALPQKYSHYRTVRGDGRCGWRAVAFGWMEALIHHGDANYFFQEEARLRSMSNILEAAGWNASMYDDFADEVIDLLREVCNALHAGTASEVLLAAFNDEMRQNYIITYIRMLTAAWMKTRPGEYAPWLLDKTVDQYCDDSILPIASEIENVSLSALKDVLLSPAGMALEVLYLDRTEGGEVNMHRFDPVNHHRGIAIGTIRLLYRPGHYDILYKAEDLPQPPEPIPTYLQFGSREHQQHVYDIAPVMDFMTDIPGMSFINPHQAWLTGSSYGSGVSDFFTAPQTLQQCVQPTPAPAPVATPIPYVSLEPQLQPSPLYIPPPAVEHFAPSAVELTQELALRPAPHVSMVTSAFQQQTPGPFRPSAWQFEEGFVHATSQRSIQTSIFKK</sequence>
<evidence type="ECO:0000256" key="3">
    <source>
        <dbReference type="ARBA" id="ARBA00022670"/>
    </source>
</evidence>
<dbReference type="GO" id="GO:0071108">
    <property type="term" value="P:protein K48-linked deubiquitination"/>
    <property type="evidence" value="ECO:0007669"/>
    <property type="project" value="TreeGrafter"/>
</dbReference>
<dbReference type="InterPro" id="IPR038765">
    <property type="entry name" value="Papain-like_cys_pep_sf"/>
</dbReference>
<comment type="caution">
    <text evidence="9">The sequence shown here is derived from an EMBL/GenBank/DDBJ whole genome shotgun (WGS) entry which is preliminary data.</text>
</comment>
<evidence type="ECO:0000259" key="8">
    <source>
        <dbReference type="PROSITE" id="PS50802"/>
    </source>
</evidence>
<evidence type="ECO:0000256" key="5">
    <source>
        <dbReference type="ARBA" id="ARBA00022801"/>
    </source>
</evidence>
<dbReference type="InterPro" id="IPR019400">
    <property type="entry name" value="Peptidase_C65_otubain"/>
</dbReference>
<dbReference type="EMBL" id="JAVRRL010000062">
    <property type="protein sequence ID" value="KAK5109550.1"/>
    <property type="molecule type" value="Genomic_DNA"/>
</dbReference>
<dbReference type="EC" id="3.4.19.12" evidence="2"/>
<gene>
    <name evidence="9" type="ORF">LTR62_006901</name>
</gene>
<keyword evidence="3" id="KW-0645">Protease</keyword>
<dbReference type="InterPro" id="IPR003323">
    <property type="entry name" value="OTU_dom"/>
</dbReference>
<evidence type="ECO:0000313" key="10">
    <source>
        <dbReference type="Proteomes" id="UP001310890"/>
    </source>
</evidence>
<dbReference type="PROSITE" id="PS50802">
    <property type="entry name" value="OTU"/>
    <property type="match status" value="1"/>
</dbReference>
<dbReference type="GO" id="GO:0004843">
    <property type="term" value="F:cysteine-type deubiquitinase activity"/>
    <property type="evidence" value="ECO:0007669"/>
    <property type="project" value="UniProtKB-EC"/>
</dbReference>
<dbReference type="Proteomes" id="UP001310890">
    <property type="component" value="Unassembled WGS sequence"/>
</dbReference>
<dbReference type="SUPFAM" id="SSF54001">
    <property type="entry name" value="Cysteine proteinases"/>
    <property type="match status" value="1"/>
</dbReference>
<dbReference type="CDD" id="cd22749">
    <property type="entry name" value="Otubain_C65"/>
    <property type="match status" value="1"/>
</dbReference>
<accession>A0AAN7TBU4</accession>
<dbReference type="PANTHER" id="PTHR12931:SF15">
    <property type="entry name" value="UBIQUITIN THIOESTERASE OTUBAIN-LIKE"/>
    <property type="match status" value="1"/>
</dbReference>
<keyword evidence="6" id="KW-0788">Thiol protease</keyword>
<dbReference type="Gene3D" id="3.30.200.60">
    <property type="entry name" value="Peptidase C65 Otubain, subdomain 1"/>
    <property type="match status" value="1"/>
</dbReference>
<dbReference type="AlphaFoldDB" id="A0AAN7TBU4"/>
<proteinExistence type="predicted"/>
<name>A0AAN7TBU4_9PEZI</name>
<dbReference type="InterPro" id="IPR042468">
    <property type="entry name" value="Peptidase_C65_otubain_sub1"/>
</dbReference>
<feature type="region of interest" description="Disordered" evidence="7">
    <location>
        <begin position="69"/>
        <end position="92"/>
    </location>
</feature>
<dbReference type="GO" id="GO:0005634">
    <property type="term" value="C:nucleus"/>
    <property type="evidence" value="ECO:0007669"/>
    <property type="project" value="TreeGrafter"/>
</dbReference>
<dbReference type="GO" id="GO:0043130">
    <property type="term" value="F:ubiquitin binding"/>
    <property type="evidence" value="ECO:0007669"/>
    <property type="project" value="TreeGrafter"/>
</dbReference>
<feature type="domain" description="OTU" evidence="8">
    <location>
        <begin position="178"/>
        <end position="385"/>
    </location>
</feature>